<keyword evidence="11" id="KW-1185">Reference proteome</keyword>
<dbReference type="GO" id="GO:0060228">
    <property type="term" value="F:phosphatidylcholine-sterol O-acyltransferase activator activity"/>
    <property type="evidence" value="ECO:0007669"/>
    <property type="project" value="TreeGrafter"/>
</dbReference>
<dbReference type="PANTHER" id="PTHR18976:SF13">
    <property type="entry name" value="APOLIPOPROTEIN A-V"/>
    <property type="match status" value="1"/>
</dbReference>
<dbReference type="Proteomes" id="UP000694404">
    <property type="component" value="Unplaced"/>
</dbReference>
<dbReference type="Ensembl" id="ENSCABT00000012847.1">
    <property type="protein sequence ID" value="ENSCABP00000011728.1"/>
    <property type="gene ID" value="ENSCABG00000008751.1"/>
</dbReference>
<keyword evidence="7" id="KW-0445">Lipid transport</keyword>
<evidence type="ECO:0000256" key="5">
    <source>
        <dbReference type="ARBA" id="ARBA00022729"/>
    </source>
</evidence>
<keyword evidence="3" id="KW-0162">Chylomicron</keyword>
<proteinExistence type="predicted"/>
<feature type="compositionally biased region" description="Basic and acidic residues" evidence="9">
    <location>
        <begin position="217"/>
        <end position="226"/>
    </location>
</feature>
<dbReference type="GO" id="GO:0034361">
    <property type="term" value="C:very-low-density lipoprotein particle"/>
    <property type="evidence" value="ECO:0007669"/>
    <property type="project" value="UniProtKB-KW"/>
</dbReference>
<evidence type="ECO:0000256" key="8">
    <source>
        <dbReference type="ARBA" id="ARBA00023313"/>
    </source>
</evidence>
<dbReference type="GO" id="GO:1903561">
    <property type="term" value="C:extracellular vesicle"/>
    <property type="evidence" value="ECO:0007669"/>
    <property type="project" value="TreeGrafter"/>
</dbReference>
<evidence type="ECO:0000313" key="11">
    <source>
        <dbReference type="Proteomes" id="UP000694404"/>
    </source>
</evidence>
<evidence type="ECO:0000256" key="2">
    <source>
        <dbReference type="ARBA" id="ARBA00022448"/>
    </source>
</evidence>
<accession>A0A8C0GNU7</accession>
<evidence type="ECO:0000256" key="6">
    <source>
        <dbReference type="ARBA" id="ARBA00022753"/>
    </source>
</evidence>
<dbReference type="GO" id="GO:0033700">
    <property type="term" value="P:phospholipid efflux"/>
    <property type="evidence" value="ECO:0007669"/>
    <property type="project" value="TreeGrafter"/>
</dbReference>
<dbReference type="GO" id="GO:0005543">
    <property type="term" value="F:phospholipid binding"/>
    <property type="evidence" value="ECO:0007669"/>
    <property type="project" value="TreeGrafter"/>
</dbReference>
<dbReference type="AlphaFoldDB" id="A0A8C0GNU7"/>
<dbReference type="GO" id="GO:0042627">
    <property type="term" value="C:chylomicron"/>
    <property type="evidence" value="ECO:0007669"/>
    <property type="project" value="UniProtKB-KW"/>
</dbReference>
<dbReference type="GO" id="GO:0120020">
    <property type="term" value="F:cholesterol transfer activity"/>
    <property type="evidence" value="ECO:0007669"/>
    <property type="project" value="TreeGrafter"/>
</dbReference>
<organism evidence="10 11">
    <name type="scientific">Chelonoidis abingdonii</name>
    <name type="common">Abingdon island giant tortoise</name>
    <name type="synonym">Testudo abingdonii</name>
    <dbReference type="NCBI Taxonomy" id="106734"/>
    <lineage>
        <taxon>Eukaryota</taxon>
        <taxon>Metazoa</taxon>
        <taxon>Chordata</taxon>
        <taxon>Craniata</taxon>
        <taxon>Vertebrata</taxon>
        <taxon>Euteleostomi</taxon>
        <taxon>Archelosauria</taxon>
        <taxon>Testudinata</taxon>
        <taxon>Testudines</taxon>
        <taxon>Cryptodira</taxon>
        <taxon>Durocryptodira</taxon>
        <taxon>Testudinoidea</taxon>
        <taxon>Testudinidae</taxon>
        <taxon>Chelonoidis</taxon>
    </lineage>
</organism>
<evidence type="ECO:0000256" key="3">
    <source>
        <dbReference type="ARBA" id="ARBA00022513"/>
    </source>
</evidence>
<keyword evidence="8" id="KW-0850">VLDL</keyword>
<dbReference type="SUPFAM" id="SSF58113">
    <property type="entry name" value="Apolipoprotein A-I"/>
    <property type="match status" value="1"/>
</dbReference>
<reference evidence="10" key="2">
    <citation type="submission" date="2025-09" db="UniProtKB">
        <authorList>
            <consortium name="Ensembl"/>
        </authorList>
    </citation>
    <scope>IDENTIFICATION</scope>
</reference>
<dbReference type="GO" id="GO:0055090">
    <property type="term" value="P:acylglycerol homeostasis"/>
    <property type="evidence" value="ECO:0007669"/>
    <property type="project" value="TreeGrafter"/>
</dbReference>
<comment type="subcellular location">
    <subcellularLocation>
        <location evidence="1">Late endosome</location>
    </subcellularLocation>
</comment>
<keyword evidence="2" id="KW-0813">Transport</keyword>
<dbReference type="InterPro" id="IPR050163">
    <property type="entry name" value="Apolipoprotein_A1/A4/E"/>
</dbReference>
<evidence type="ECO:0000256" key="1">
    <source>
        <dbReference type="ARBA" id="ARBA00004603"/>
    </source>
</evidence>
<keyword evidence="4" id="KW-0597">Phosphoprotein</keyword>
<evidence type="ECO:0000313" key="10">
    <source>
        <dbReference type="Ensembl" id="ENSCABP00000011728.1"/>
    </source>
</evidence>
<keyword evidence="6" id="KW-0967">Endosome</keyword>
<evidence type="ECO:0000256" key="7">
    <source>
        <dbReference type="ARBA" id="ARBA00023055"/>
    </source>
</evidence>
<reference evidence="10" key="1">
    <citation type="submission" date="2025-08" db="UniProtKB">
        <authorList>
            <consortium name="Ensembl"/>
        </authorList>
    </citation>
    <scope>IDENTIFICATION</scope>
</reference>
<dbReference type="GO" id="GO:0008203">
    <property type="term" value="P:cholesterol metabolic process"/>
    <property type="evidence" value="ECO:0007669"/>
    <property type="project" value="TreeGrafter"/>
</dbReference>
<evidence type="ECO:0000256" key="9">
    <source>
        <dbReference type="SAM" id="MobiDB-lite"/>
    </source>
</evidence>
<dbReference type="GeneTree" id="ENSGT00960000189567"/>
<dbReference type="PANTHER" id="PTHR18976">
    <property type="entry name" value="APOLIPOPROTEIN"/>
    <property type="match status" value="1"/>
</dbReference>
<feature type="region of interest" description="Disordered" evidence="9">
    <location>
        <begin position="196"/>
        <end position="226"/>
    </location>
</feature>
<dbReference type="Gene3D" id="1.20.5.1230">
    <property type="entry name" value="Apolipoprotein A-I"/>
    <property type="match status" value="1"/>
</dbReference>
<sequence>MSSAAKTGARTAGKGSLLGLQPRFYQDSDSLRRLIRKELEGLRVKLYPYVDEVQQKISKNLEVLRFQMIPFTQELLDQVMLKARELQQHLTPTRDMKAQFLEGIDEVQRFVSQYANKIAFHTDQVKEIFHPYAARLKSEGRHGVWLTAPQNGPARVWFAVRQSLFRPCSCHRITLFTGAKITLTAQSGVQDLWLPQGPRGEARCGKRTEGQRMLNAPRRDPGGEDV</sequence>
<dbReference type="GO" id="GO:0005770">
    <property type="term" value="C:late endosome"/>
    <property type="evidence" value="ECO:0007669"/>
    <property type="project" value="UniProtKB-SubCell"/>
</dbReference>
<feature type="compositionally biased region" description="Basic and acidic residues" evidence="9">
    <location>
        <begin position="200"/>
        <end position="210"/>
    </location>
</feature>
<keyword evidence="5" id="KW-0732">Signal</keyword>
<evidence type="ECO:0000256" key="4">
    <source>
        <dbReference type="ARBA" id="ARBA00022553"/>
    </source>
</evidence>
<name>A0A8C0GNU7_CHEAB</name>
<protein>
    <submittedName>
        <fullName evidence="10">Uncharacterized protein</fullName>
    </submittedName>
</protein>
<dbReference type="GO" id="GO:0034364">
    <property type="term" value="C:high-density lipoprotein particle"/>
    <property type="evidence" value="ECO:0007669"/>
    <property type="project" value="TreeGrafter"/>
</dbReference>
<dbReference type="GO" id="GO:0033344">
    <property type="term" value="P:cholesterol efflux"/>
    <property type="evidence" value="ECO:0007669"/>
    <property type="project" value="TreeGrafter"/>
</dbReference>